<organism evidence="8">
    <name type="scientific">marine metagenome</name>
    <dbReference type="NCBI Taxonomy" id="408172"/>
    <lineage>
        <taxon>unclassified sequences</taxon>
        <taxon>metagenomes</taxon>
        <taxon>ecological metagenomes</taxon>
    </lineage>
</organism>
<evidence type="ECO:0000256" key="2">
    <source>
        <dbReference type="ARBA" id="ARBA00004442"/>
    </source>
</evidence>
<keyword evidence="6" id="KW-0472">Membrane</keyword>
<evidence type="ECO:0000256" key="1">
    <source>
        <dbReference type="ARBA" id="ARBA00004196"/>
    </source>
</evidence>
<evidence type="ECO:0000256" key="6">
    <source>
        <dbReference type="ARBA" id="ARBA00023136"/>
    </source>
</evidence>
<proteinExistence type="predicted"/>
<dbReference type="Gene3D" id="2.160.20.10">
    <property type="entry name" value="Single-stranded right-handed beta-helix, Pectin lyase-like"/>
    <property type="match status" value="1"/>
</dbReference>
<evidence type="ECO:0000313" key="8">
    <source>
        <dbReference type="EMBL" id="SVD50017.1"/>
    </source>
</evidence>
<evidence type="ECO:0008006" key="9">
    <source>
        <dbReference type="Google" id="ProtNLM"/>
    </source>
</evidence>
<name>A0A382VU16_9ZZZZ</name>
<keyword evidence="5" id="KW-0732">Signal</keyword>
<dbReference type="GO" id="GO:0005576">
    <property type="term" value="C:extracellular region"/>
    <property type="evidence" value="ECO:0007669"/>
    <property type="project" value="UniProtKB-SubCell"/>
</dbReference>
<keyword evidence="7" id="KW-0998">Cell outer membrane</keyword>
<evidence type="ECO:0000256" key="5">
    <source>
        <dbReference type="ARBA" id="ARBA00022729"/>
    </source>
</evidence>
<keyword evidence="4" id="KW-0964">Secreted</keyword>
<reference evidence="8" key="1">
    <citation type="submission" date="2018-05" db="EMBL/GenBank/DDBJ databases">
        <authorList>
            <person name="Lanie J.A."/>
            <person name="Ng W.-L."/>
            <person name="Kazmierczak K.M."/>
            <person name="Andrzejewski T.M."/>
            <person name="Davidsen T.M."/>
            <person name="Wayne K.J."/>
            <person name="Tettelin H."/>
            <person name="Glass J.I."/>
            <person name="Rusch D."/>
            <person name="Podicherti R."/>
            <person name="Tsui H.-C.T."/>
            <person name="Winkler M.E."/>
        </authorList>
    </citation>
    <scope>NUCLEOTIDE SEQUENCE</scope>
</reference>
<evidence type="ECO:0000256" key="7">
    <source>
        <dbReference type="ARBA" id="ARBA00023237"/>
    </source>
</evidence>
<protein>
    <recommendedName>
        <fullName evidence="9">Right handed beta helix domain-containing protein</fullName>
    </recommendedName>
</protein>
<dbReference type="InterPro" id="IPR003368">
    <property type="entry name" value="POMP_repeat"/>
</dbReference>
<sequence length="282" mass="30025">YCNNCSVTLTDLNIKNNFGDSGAGIWCSNSTGLFLNNLLITENYTNSETSDGGGIYFYQSVKSILNGVTISNNRAGHDGGGIYGRIDGEQLLFDLTIINSIVSGNINNDGNMNNLYFDLGNNSVADGVEITYSLVENLWNWWEGEGNIDADPLFCDPENGAYSLAENSPCIDAGDPNSPLDPDGTIADMGAFGIGCEAINLAPVLLDIAFDQQIYEDDSFTIVVSATSVINASMSFTATSDTSDVSVTMDSTTLTATPAQDWNGSSLITVIVIDENELSDTT</sequence>
<dbReference type="NCBIfam" id="TIGR01376">
    <property type="entry name" value="POMP_repeat"/>
    <property type="match status" value="1"/>
</dbReference>
<dbReference type="SUPFAM" id="SSF51126">
    <property type="entry name" value="Pectin lyase-like"/>
    <property type="match status" value="1"/>
</dbReference>
<feature type="non-terminal residue" evidence="8">
    <location>
        <position position="1"/>
    </location>
</feature>
<feature type="non-terminal residue" evidence="8">
    <location>
        <position position="282"/>
    </location>
</feature>
<dbReference type="InterPro" id="IPR011050">
    <property type="entry name" value="Pectin_lyase_fold/virulence"/>
</dbReference>
<gene>
    <name evidence="8" type="ORF">METZ01_LOCUS402871</name>
</gene>
<dbReference type="EMBL" id="UINC01154628">
    <property type="protein sequence ID" value="SVD50017.1"/>
    <property type="molecule type" value="Genomic_DNA"/>
</dbReference>
<evidence type="ECO:0000256" key="4">
    <source>
        <dbReference type="ARBA" id="ARBA00022525"/>
    </source>
</evidence>
<dbReference type="InterPro" id="IPR012334">
    <property type="entry name" value="Pectin_lyas_fold"/>
</dbReference>
<accession>A0A382VU16</accession>
<dbReference type="GO" id="GO:0009279">
    <property type="term" value="C:cell outer membrane"/>
    <property type="evidence" value="ECO:0007669"/>
    <property type="project" value="UniProtKB-SubCell"/>
</dbReference>
<dbReference type="AlphaFoldDB" id="A0A382VU16"/>
<comment type="subcellular location">
    <subcellularLocation>
        <location evidence="1">Cell envelope</location>
    </subcellularLocation>
    <subcellularLocation>
        <location evidence="2">Cell outer membrane</location>
    </subcellularLocation>
    <subcellularLocation>
        <location evidence="3">Secreted</location>
    </subcellularLocation>
</comment>
<evidence type="ECO:0000256" key="3">
    <source>
        <dbReference type="ARBA" id="ARBA00004613"/>
    </source>
</evidence>